<reference evidence="8 9" key="1">
    <citation type="submission" date="2017-07" db="EMBL/GenBank/DDBJ databases">
        <title>An improved, manually edited Actinidia chinensis var. chinensis (kiwifruit) genome highlights the challenges associated with draft genomes and gene prediction in plants.</title>
        <authorList>
            <person name="Pilkington S."/>
            <person name="Crowhurst R."/>
            <person name="Hilario E."/>
            <person name="Nardozza S."/>
            <person name="Fraser L."/>
            <person name="Peng Y."/>
            <person name="Gunaseelan K."/>
            <person name="Simpson R."/>
            <person name="Tahir J."/>
            <person name="Deroles S."/>
            <person name="Templeton K."/>
            <person name="Luo Z."/>
            <person name="Davy M."/>
            <person name="Cheng C."/>
            <person name="Mcneilage M."/>
            <person name="Scaglione D."/>
            <person name="Liu Y."/>
            <person name="Zhang Q."/>
            <person name="Datson P."/>
            <person name="De Silva N."/>
            <person name="Gardiner S."/>
            <person name="Bassett H."/>
            <person name="Chagne D."/>
            <person name="Mccallum J."/>
            <person name="Dzierzon H."/>
            <person name="Deng C."/>
            <person name="Wang Y.-Y."/>
            <person name="Barron N."/>
            <person name="Manako K."/>
            <person name="Bowen J."/>
            <person name="Foster T."/>
            <person name="Erridge Z."/>
            <person name="Tiffin H."/>
            <person name="Waite C."/>
            <person name="Davies K."/>
            <person name="Grierson E."/>
            <person name="Laing W."/>
            <person name="Kirk R."/>
            <person name="Chen X."/>
            <person name="Wood M."/>
            <person name="Montefiori M."/>
            <person name="Brummell D."/>
            <person name="Schwinn K."/>
            <person name="Catanach A."/>
            <person name="Fullerton C."/>
            <person name="Li D."/>
            <person name="Meiyalaghan S."/>
            <person name="Nieuwenhuizen N."/>
            <person name="Read N."/>
            <person name="Prakash R."/>
            <person name="Hunter D."/>
            <person name="Zhang H."/>
            <person name="Mckenzie M."/>
            <person name="Knabel M."/>
            <person name="Harris A."/>
            <person name="Allan A."/>
            <person name="Chen A."/>
            <person name="Janssen B."/>
            <person name="Plunkett B."/>
            <person name="Dwamena C."/>
            <person name="Voogd C."/>
            <person name="Leif D."/>
            <person name="Lafferty D."/>
            <person name="Souleyre E."/>
            <person name="Varkonyi-Gasic E."/>
            <person name="Gambi F."/>
            <person name="Hanley J."/>
            <person name="Yao J.-L."/>
            <person name="Cheung J."/>
            <person name="David K."/>
            <person name="Warren B."/>
            <person name="Marsh K."/>
            <person name="Snowden K."/>
            <person name="Lin-Wang K."/>
            <person name="Brian L."/>
            <person name="Martinez-Sanchez M."/>
            <person name="Wang M."/>
            <person name="Ileperuma N."/>
            <person name="Macnee N."/>
            <person name="Campin R."/>
            <person name="Mcatee P."/>
            <person name="Drummond R."/>
            <person name="Espley R."/>
            <person name="Ireland H."/>
            <person name="Wu R."/>
            <person name="Atkinson R."/>
            <person name="Karunairetnam S."/>
            <person name="Bulley S."/>
            <person name="Chunkath S."/>
            <person name="Hanley Z."/>
            <person name="Storey R."/>
            <person name="Thrimawithana A."/>
            <person name="Thomson S."/>
            <person name="David C."/>
            <person name="Testolin R."/>
        </authorList>
    </citation>
    <scope>NUCLEOTIDE SEQUENCE [LARGE SCALE GENOMIC DNA]</scope>
    <source>
        <strain evidence="9">cv. Red5</strain>
        <tissue evidence="8">Young leaf</tissue>
    </source>
</reference>
<dbReference type="PRINTS" id="PR00367">
    <property type="entry name" value="ETHRSPELEMNT"/>
</dbReference>
<dbReference type="PANTHER" id="PTHR31190">
    <property type="entry name" value="DNA-BINDING DOMAIN"/>
    <property type="match status" value="1"/>
</dbReference>
<evidence type="ECO:0000313" key="8">
    <source>
        <dbReference type="EMBL" id="PSS11847.1"/>
    </source>
</evidence>
<comment type="caution">
    <text evidence="8">The sequence shown here is derived from an EMBL/GenBank/DDBJ whole genome shotgun (WGS) entry which is preliminary data.</text>
</comment>
<protein>
    <submittedName>
        <fullName evidence="8">Ethylene-responsive transcription factor</fullName>
    </submittedName>
</protein>
<dbReference type="Gramene" id="PSS11847">
    <property type="protein sequence ID" value="PSS11847"/>
    <property type="gene ID" value="CEY00_Acc16130"/>
</dbReference>
<organism evidence="8 9">
    <name type="scientific">Actinidia chinensis var. chinensis</name>
    <name type="common">Chinese soft-hair kiwi</name>
    <dbReference type="NCBI Taxonomy" id="1590841"/>
    <lineage>
        <taxon>Eukaryota</taxon>
        <taxon>Viridiplantae</taxon>
        <taxon>Streptophyta</taxon>
        <taxon>Embryophyta</taxon>
        <taxon>Tracheophyta</taxon>
        <taxon>Spermatophyta</taxon>
        <taxon>Magnoliopsida</taxon>
        <taxon>eudicotyledons</taxon>
        <taxon>Gunneridae</taxon>
        <taxon>Pentapetalae</taxon>
        <taxon>asterids</taxon>
        <taxon>Ericales</taxon>
        <taxon>Actinidiaceae</taxon>
        <taxon>Actinidia</taxon>
    </lineage>
</organism>
<dbReference type="GO" id="GO:0003700">
    <property type="term" value="F:DNA-binding transcription factor activity"/>
    <property type="evidence" value="ECO:0007669"/>
    <property type="project" value="InterPro"/>
</dbReference>
<dbReference type="GO" id="GO:0006952">
    <property type="term" value="P:defense response"/>
    <property type="evidence" value="ECO:0007669"/>
    <property type="project" value="UniProtKB-KW"/>
</dbReference>
<keyword evidence="5" id="KW-0804">Transcription</keyword>
<name>A0A2R6QPK3_ACTCC</name>
<dbReference type="STRING" id="1590841.A0A2R6QPK3"/>
<dbReference type="SMART" id="SM00380">
    <property type="entry name" value="AP2"/>
    <property type="match status" value="1"/>
</dbReference>
<dbReference type="EMBL" id="NKQK01000014">
    <property type="protein sequence ID" value="PSS11847.1"/>
    <property type="molecule type" value="Genomic_DNA"/>
</dbReference>
<dbReference type="OrthoDB" id="552345at2759"/>
<evidence type="ECO:0000313" key="9">
    <source>
        <dbReference type="Proteomes" id="UP000241394"/>
    </source>
</evidence>
<dbReference type="GO" id="GO:0009873">
    <property type="term" value="P:ethylene-activated signaling pathway"/>
    <property type="evidence" value="ECO:0007669"/>
    <property type="project" value="InterPro"/>
</dbReference>
<keyword evidence="2" id="KW-0611">Plant defense</keyword>
<evidence type="ECO:0000256" key="6">
    <source>
        <dbReference type="ARBA" id="ARBA00023242"/>
    </source>
</evidence>
<keyword evidence="6" id="KW-0539">Nucleus</keyword>
<evidence type="ECO:0000256" key="5">
    <source>
        <dbReference type="ARBA" id="ARBA00023163"/>
    </source>
</evidence>
<evidence type="ECO:0000256" key="3">
    <source>
        <dbReference type="ARBA" id="ARBA00023015"/>
    </source>
</evidence>
<dbReference type="GO" id="GO:0003677">
    <property type="term" value="F:DNA binding"/>
    <property type="evidence" value="ECO:0007669"/>
    <property type="project" value="UniProtKB-KW"/>
</dbReference>
<dbReference type="InterPro" id="IPR016177">
    <property type="entry name" value="DNA-bd_dom_sf"/>
</dbReference>
<dbReference type="Proteomes" id="UP000241394">
    <property type="component" value="Chromosome LG14"/>
</dbReference>
<dbReference type="AlphaFoldDB" id="A0A2R6QPK3"/>
<dbReference type="InterPro" id="IPR044808">
    <property type="entry name" value="ERF_plant"/>
</dbReference>
<proteinExistence type="predicted"/>
<reference evidence="9" key="2">
    <citation type="journal article" date="2018" name="BMC Genomics">
        <title>A manually annotated Actinidia chinensis var. chinensis (kiwifruit) genome highlights the challenges associated with draft genomes and gene prediction in plants.</title>
        <authorList>
            <person name="Pilkington S.M."/>
            <person name="Crowhurst R."/>
            <person name="Hilario E."/>
            <person name="Nardozza S."/>
            <person name="Fraser L."/>
            <person name="Peng Y."/>
            <person name="Gunaseelan K."/>
            <person name="Simpson R."/>
            <person name="Tahir J."/>
            <person name="Deroles S.C."/>
            <person name="Templeton K."/>
            <person name="Luo Z."/>
            <person name="Davy M."/>
            <person name="Cheng C."/>
            <person name="McNeilage M."/>
            <person name="Scaglione D."/>
            <person name="Liu Y."/>
            <person name="Zhang Q."/>
            <person name="Datson P."/>
            <person name="De Silva N."/>
            <person name="Gardiner S.E."/>
            <person name="Bassett H."/>
            <person name="Chagne D."/>
            <person name="McCallum J."/>
            <person name="Dzierzon H."/>
            <person name="Deng C."/>
            <person name="Wang Y.Y."/>
            <person name="Barron L."/>
            <person name="Manako K."/>
            <person name="Bowen J."/>
            <person name="Foster T.M."/>
            <person name="Erridge Z.A."/>
            <person name="Tiffin H."/>
            <person name="Waite C.N."/>
            <person name="Davies K.M."/>
            <person name="Grierson E.P."/>
            <person name="Laing W.A."/>
            <person name="Kirk R."/>
            <person name="Chen X."/>
            <person name="Wood M."/>
            <person name="Montefiori M."/>
            <person name="Brummell D.A."/>
            <person name="Schwinn K.E."/>
            <person name="Catanach A."/>
            <person name="Fullerton C."/>
            <person name="Li D."/>
            <person name="Meiyalaghan S."/>
            <person name="Nieuwenhuizen N."/>
            <person name="Read N."/>
            <person name="Prakash R."/>
            <person name="Hunter D."/>
            <person name="Zhang H."/>
            <person name="McKenzie M."/>
            <person name="Knabel M."/>
            <person name="Harris A."/>
            <person name="Allan A.C."/>
            <person name="Gleave A."/>
            <person name="Chen A."/>
            <person name="Janssen B.J."/>
            <person name="Plunkett B."/>
            <person name="Ampomah-Dwamena C."/>
            <person name="Voogd C."/>
            <person name="Leif D."/>
            <person name="Lafferty D."/>
            <person name="Souleyre E.J.F."/>
            <person name="Varkonyi-Gasic E."/>
            <person name="Gambi F."/>
            <person name="Hanley J."/>
            <person name="Yao J.L."/>
            <person name="Cheung J."/>
            <person name="David K.M."/>
            <person name="Warren B."/>
            <person name="Marsh K."/>
            <person name="Snowden K.C."/>
            <person name="Lin-Wang K."/>
            <person name="Brian L."/>
            <person name="Martinez-Sanchez M."/>
            <person name="Wang M."/>
            <person name="Ileperuma N."/>
            <person name="Macnee N."/>
            <person name="Campin R."/>
            <person name="McAtee P."/>
            <person name="Drummond R.S.M."/>
            <person name="Espley R.V."/>
            <person name="Ireland H.S."/>
            <person name="Wu R."/>
            <person name="Atkinson R.G."/>
            <person name="Karunairetnam S."/>
            <person name="Bulley S."/>
            <person name="Chunkath S."/>
            <person name="Hanley Z."/>
            <person name="Storey R."/>
            <person name="Thrimawithana A.H."/>
            <person name="Thomson S."/>
            <person name="David C."/>
            <person name="Testolin R."/>
            <person name="Huang H."/>
            <person name="Hellens R.P."/>
            <person name="Schaffer R.J."/>
        </authorList>
    </citation>
    <scope>NUCLEOTIDE SEQUENCE [LARGE SCALE GENOMIC DNA]</scope>
    <source>
        <strain evidence="9">cv. Red5</strain>
    </source>
</reference>
<dbReference type="PROSITE" id="PS51032">
    <property type="entry name" value="AP2_ERF"/>
    <property type="match status" value="1"/>
</dbReference>
<evidence type="ECO:0000256" key="2">
    <source>
        <dbReference type="ARBA" id="ARBA00022821"/>
    </source>
</evidence>
<dbReference type="InParanoid" id="A0A2R6QPK3"/>
<sequence>MYEKTISNSDFALLESIRRHLLDDDNISVIFSATGRPDAPPVHDQSQNFESMVEERKVAQGGHQPPLEWRRYRGVRRRPWGKFAAEIRDPKKKGARLWLGTYVRAEDAAVAYDHAAFEIHGSRAKLNFPHLIGSNKCEPIRVTPKRKKSAAGTLAPAELECNTLIGGH</sequence>
<dbReference type="PANTHER" id="PTHR31190:SF407">
    <property type="entry name" value="ETHYLENE-RESPONSIVE TRANSCRIPTION FACTOR 13-LIKE"/>
    <property type="match status" value="1"/>
</dbReference>
<comment type="subcellular location">
    <subcellularLocation>
        <location evidence="1">Nucleus</location>
    </subcellularLocation>
</comment>
<evidence type="ECO:0000256" key="1">
    <source>
        <dbReference type="ARBA" id="ARBA00004123"/>
    </source>
</evidence>
<feature type="domain" description="AP2/ERF" evidence="7">
    <location>
        <begin position="71"/>
        <end position="129"/>
    </location>
</feature>
<keyword evidence="3" id="KW-0805">Transcription regulation</keyword>
<dbReference type="Gene3D" id="3.30.730.10">
    <property type="entry name" value="AP2/ERF domain"/>
    <property type="match status" value="1"/>
</dbReference>
<dbReference type="InterPro" id="IPR001471">
    <property type="entry name" value="AP2/ERF_dom"/>
</dbReference>
<dbReference type="FunFam" id="3.30.730.10:FF:000001">
    <property type="entry name" value="Ethylene-responsive transcription factor 2"/>
    <property type="match status" value="1"/>
</dbReference>
<dbReference type="OMA" id="CEATSDF"/>
<keyword evidence="4" id="KW-0238">DNA-binding</keyword>
<dbReference type="GO" id="GO:0005634">
    <property type="term" value="C:nucleus"/>
    <property type="evidence" value="ECO:0007669"/>
    <property type="project" value="UniProtKB-SubCell"/>
</dbReference>
<dbReference type="InterPro" id="IPR036955">
    <property type="entry name" value="AP2/ERF_dom_sf"/>
</dbReference>
<dbReference type="CDD" id="cd00018">
    <property type="entry name" value="AP2"/>
    <property type="match status" value="1"/>
</dbReference>
<gene>
    <name evidence="8" type="ORF">CEY00_Acc16130</name>
</gene>
<accession>A0A2R6QPK3</accession>
<dbReference type="SUPFAM" id="SSF54171">
    <property type="entry name" value="DNA-binding domain"/>
    <property type="match status" value="1"/>
</dbReference>
<keyword evidence="9" id="KW-1185">Reference proteome</keyword>
<dbReference type="Pfam" id="PF00847">
    <property type="entry name" value="AP2"/>
    <property type="match status" value="1"/>
</dbReference>
<evidence type="ECO:0000256" key="4">
    <source>
        <dbReference type="ARBA" id="ARBA00023125"/>
    </source>
</evidence>
<evidence type="ECO:0000259" key="7">
    <source>
        <dbReference type="PROSITE" id="PS51032"/>
    </source>
</evidence>